<organism evidence="19 20">
    <name type="scientific">Eumeta variegata</name>
    <name type="common">Bagworm moth</name>
    <name type="synonym">Eumeta japonica</name>
    <dbReference type="NCBI Taxonomy" id="151549"/>
    <lineage>
        <taxon>Eukaryota</taxon>
        <taxon>Metazoa</taxon>
        <taxon>Ecdysozoa</taxon>
        <taxon>Arthropoda</taxon>
        <taxon>Hexapoda</taxon>
        <taxon>Insecta</taxon>
        <taxon>Pterygota</taxon>
        <taxon>Neoptera</taxon>
        <taxon>Endopterygota</taxon>
        <taxon>Lepidoptera</taxon>
        <taxon>Glossata</taxon>
        <taxon>Ditrysia</taxon>
        <taxon>Tineoidea</taxon>
        <taxon>Psychidae</taxon>
        <taxon>Oiketicinae</taxon>
        <taxon>Eumeta</taxon>
    </lineage>
</organism>
<dbReference type="FunFam" id="3.40.50.1380:FF:000003">
    <property type="entry name" value="Bifunctional purine biosynthesis protein"/>
    <property type="match status" value="1"/>
</dbReference>
<evidence type="ECO:0000256" key="15">
    <source>
        <dbReference type="ARBA" id="ARBA00046691"/>
    </source>
</evidence>
<keyword evidence="20" id="KW-1185">Reference proteome</keyword>
<reference evidence="19 20" key="1">
    <citation type="journal article" date="2019" name="Commun. Biol.">
        <title>The bagworm genome reveals a unique fibroin gene that provides high tensile strength.</title>
        <authorList>
            <person name="Kono N."/>
            <person name="Nakamura H."/>
            <person name="Ohtoshi R."/>
            <person name="Tomita M."/>
            <person name="Numata K."/>
            <person name="Arakawa K."/>
        </authorList>
    </citation>
    <scope>NUCLEOTIDE SEQUENCE [LARGE SCALE GENOMIC DNA]</scope>
</reference>
<sequence length="660" mass="71872">MAANGKLALLSVSDKTGLIPLAKCLSEIGLGLVGSGGTATALRNAGLQVLDVSDITGAPEMLGGRVKSLHPAVHAGILARLSDSDQADMKRQKYDMISVVVCNLYPFVTTVSKPNVTIADAVENIDIGGVTLLRAAAKNHDRVTVICDPNDYDKVIKELKDNQQHQTSLEMREKLALKAFTHTSEYDLAISDYFRKQYSGGESQLTLRYESAAEALLLIEAHNETAVSEGTYVSGFKSLKTVILNGALKIYEDAELEELLEEDSSQNTKGTFTYFRSMNPHQKPAQVFTTLSKLPLRPLNGSPGFINLCDALNAWQLVKELRAALGLPAAASFKHVSPAGAAVGMPLSVEEASVCMVNDLSSLTPLASAYARARGADRMSSFGDFVALSDVCDAITARIISREVSDGIIAPGYTEEAFEILKKKKSGNYCVLQMDPDYEPSLMEQKTIFGLTLEQRRNDAVIDAKLFENVVTKTKNLPDNAVRDLIVATIALKYTQSNSVCYARDGQVIGIGAGQQSRIHCTRLAGSKAQLWWLRRHPTVLGMKFKAGVTRAVQANAIDNYVNGTVGSDLPLEQWNTLFEGSAPPLLTEQDREDWIKKMDKVALASDAFFPFRDNIDRAVQSGVQYIGSPSGSNNDEDVIKACNEHNITLAHTNLRLFHH</sequence>
<dbReference type="Pfam" id="PF02142">
    <property type="entry name" value="MGS"/>
    <property type="match status" value="1"/>
</dbReference>
<dbReference type="Gene3D" id="1.10.287.440">
    <property type="match status" value="1"/>
</dbReference>
<evidence type="ECO:0000256" key="6">
    <source>
        <dbReference type="ARBA" id="ARBA00012253"/>
    </source>
</evidence>
<comment type="subcellular location">
    <subcellularLocation>
        <location evidence="2">Cytoplasm</location>
        <location evidence="2">Cytosol</location>
    </subcellularLocation>
</comment>
<comment type="similarity">
    <text evidence="5">Belongs to the PurH family.</text>
</comment>
<dbReference type="EC" id="3.5.4.10" evidence="7"/>
<dbReference type="PANTHER" id="PTHR11692:SF0">
    <property type="entry name" value="BIFUNCTIONAL PURINE BIOSYNTHESIS PROTEIN ATIC"/>
    <property type="match status" value="1"/>
</dbReference>
<evidence type="ECO:0000256" key="16">
    <source>
        <dbReference type="ARBA" id="ARBA00047515"/>
    </source>
</evidence>
<evidence type="ECO:0000256" key="17">
    <source>
        <dbReference type="ARBA" id="ARBA00048341"/>
    </source>
</evidence>
<evidence type="ECO:0000256" key="7">
    <source>
        <dbReference type="ARBA" id="ARBA00012712"/>
    </source>
</evidence>
<dbReference type="InterPro" id="IPR024050">
    <property type="entry name" value="AICAR_Tfase_insert_dom_sf"/>
</dbReference>
<evidence type="ECO:0000259" key="18">
    <source>
        <dbReference type="PROSITE" id="PS51855"/>
    </source>
</evidence>
<evidence type="ECO:0000313" key="20">
    <source>
        <dbReference type="Proteomes" id="UP000299102"/>
    </source>
</evidence>
<dbReference type="Pfam" id="PF01808">
    <property type="entry name" value="AICARFT_IMPCHas"/>
    <property type="match status" value="2"/>
</dbReference>
<dbReference type="PROSITE" id="PS51855">
    <property type="entry name" value="MGS"/>
    <property type="match status" value="1"/>
</dbReference>
<dbReference type="SMART" id="SM00798">
    <property type="entry name" value="AICARFT_IMPCHas"/>
    <property type="match status" value="1"/>
</dbReference>
<proteinExistence type="inferred from homology"/>
<dbReference type="InterPro" id="IPR011607">
    <property type="entry name" value="MGS-like_dom"/>
</dbReference>
<protein>
    <recommendedName>
        <fullName evidence="8">Bifunctional purine biosynthesis protein ATIC</fullName>
        <ecNumber evidence="6">2.1.2.3</ecNumber>
        <ecNumber evidence="7">3.5.4.10</ecNumber>
    </recommendedName>
    <alternativeName>
        <fullName evidence="14">AICAR transformylase/inosine monophosphate cyclohydrolase</fullName>
    </alternativeName>
</protein>
<dbReference type="HAMAP" id="MF_00139">
    <property type="entry name" value="PurH"/>
    <property type="match status" value="1"/>
</dbReference>
<gene>
    <name evidence="19" type="primary">ADE17</name>
    <name evidence="19" type="ORF">EVAR_48008_1</name>
</gene>
<dbReference type="GO" id="GO:0006189">
    <property type="term" value="P:'de novo' IMP biosynthetic process"/>
    <property type="evidence" value="ECO:0007669"/>
    <property type="project" value="UniProtKB-UniPathway"/>
</dbReference>
<evidence type="ECO:0000256" key="3">
    <source>
        <dbReference type="ARBA" id="ARBA00004844"/>
    </source>
</evidence>
<dbReference type="GO" id="GO:0005829">
    <property type="term" value="C:cytosol"/>
    <property type="evidence" value="ECO:0007669"/>
    <property type="project" value="UniProtKB-SubCell"/>
</dbReference>
<evidence type="ECO:0000256" key="13">
    <source>
        <dbReference type="ARBA" id="ARBA00023268"/>
    </source>
</evidence>
<dbReference type="UniPathway" id="UPA00074">
    <property type="reaction ID" value="UER00133"/>
</dbReference>
<evidence type="ECO:0000313" key="19">
    <source>
        <dbReference type="EMBL" id="GBP65302.1"/>
    </source>
</evidence>
<comment type="subunit">
    <text evidence="15">Homodimer. Associates with internalized INSR complexes on Golgi/endosomal membranes. Interacts with INSR; ATIC together with PRKAA2/AMPK2 and HACD3/PTPLAD1 is proposed to be part of a signaling network regulating INSR autophosphorylation and endocytosis.</text>
</comment>
<dbReference type="NCBIfam" id="TIGR00355">
    <property type="entry name" value="purH"/>
    <property type="match status" value="1"/>
</dbReference>
<dbReference type="EMBL" id="BGZK01000925">
    <property type="protein sequence ID" value="GBP65302.1"/>
    <property type="molecule type" value="Genomic_DNA"/>
</dbReference>
<dbReference type="CDD" id="cd01421">
    <property type="entry name" value="IMPCH"/>
    <property type="match status" value="1"/>
</dbReference>
<dbReference type="NCBIfam" id="NF005492">
    <property type="entry name" value="PRK07106.1"/>
    <property type="match status" value="1"/>
</dbReference>
<comment type="caution">
    <text evidence="19">The sequence shown here is derived from an EMBL/GenBank/DDBJ whole genome shotgun (WGS) entry which is preliminary data.</text>
</comment>
<keyword evidence="11" id="KW-0658">Purine biosynthesis</keyword>
<dbReference type="AlphaFoldDB" id="A0A4C1XQP4"/>
<comment type="catalytic activity">
    <reaction evidence="16">
        <text>(6R)-10-formyltetrahydrofolate + 5-amino-1-(5-phospho-beta-D-ribosyl)imidazole-4-carboxamide = 5-formamido-1-(5-phospho-D-ribosyl)imidazole-4-carboxamide + (6S)-5,6,7,8-tetrahydrofolate</text>
        <dbReference type="Rhea" id="RHEA:22192"/>
        <dbReference type="ChEBI" id="CHEBI:57453"/>
        <dbReference type="ChEBI" id="CHEBI:58467"/>
        <dbReference type="ChEBI" id="CHEBI:58475"/>
        <dbReference type="ChEBI" id="CHEBI:195366"/>
        <dbReference type="EC" id="2.1.2.3"/>
    </reaction>
    <physiologicalReaction direction="left-to-right" evidence="16">
        <dbReference type="Rhea" id="RHEA:22193"/>
    </physiologicalReaction>
</comment>
<dbReference type="GO" id="GO:0003937">
    <property type="term" value="F:IMP cyclohydrolase activity"/>
    <property type="evidence" value="ECO:0007669"/>
    <property type="project" value="UniProtKB-EC"/>
</dbReference>
<evidence type="ECO:0000256" key="1">
    <source>
        <dbReference type="ARBA" id="ARBA00000945"/>
    </source>
</evidence>
<dbReference type="OrthoDB" id="6017153at2759"/>
<dbReference type="InterPro" id="IPR024051">
    <property type="entry name" value="AICAR_Tfase_dup_dom_sf"/>
</dbReference>
<dbReference type="EC" id="2.1.2.3" evidence="6"/>
<dbReference type="STRING" id="151549.A0A4C1XQP4"/>
<dbReference type="Gene3D" id="3.40.140.20">
    <property type="match status" value="2"/>
</dbReference>
<dbReference type="PANTHER" id="PTHR11692">
    <property type="entry name" value="BIFUNCTIONAL PURINE BIOSYNTHESIS PROTEIN PURH"/>
    <property type="match status" value="1"/>
</dbReference>
<evidence type="ECO:0000256" key="9">
    <source>
        <dbReference type="ARBA" id="ARBA00022490"/>
    </source>
</evidence>
<evidence type="ECO:0000256" key="8">
    <source>
        <dbReference type="ARBA" id="ARBA00017905"/>
    </source>
</evidence>
<comment type="catalytic activity">
    <reaction evidence="17">
        <text>IMP + H2O = 5-formamido-1-(5-phospho-D-ribosyl)imidazole-4-carboxamide</text>
        <dbReference type="Rhea" id="RHEA:18445"/>
        <dbReference type="ChEBI" id="CHEBI:15377"/>
        <dbReference type="ChEBI" id="CHEBI:58053"/>
        <dbReference type="ChEBI" id="CHEBI:58467"/>
        <dbReference type="EC" id="3.5.4.10"/>
    </reaction>
    <physiologicalReaction direction="right-to-left" evidence="17">
        <dbReference type="Rhea" id="RHEA:18447"/>
    </physiologicalReaction>
</comment>
<comment type="pathway">
    <text evidence="3">Purine metabolism; IMP biosynthesis via de novo pathway; IMP from 5-formamido-1-(5-phospho-D-ribosyl)imidazole-4-carboxamide: step 1/1.</text>
</comment>
<keyword evidence="10" id="KW-0808">Transferase</keyword>
<evidence type="ECO:0000256" key="14">
    <source>
        <dbReference type="ARBA" id="ARBA00032307"/>
    </source>
</evidence>
<evidence type="ECO:0000256" key="2">
    <source>
        <dbReference type="ARBA" id="ARBA00004514"/>
    </source>
</evidence>
<evidence type="ECO:0000256" key="12">
    <source>
        <dbReference type="ARBA" id="ARBA00022801"/>
    </source>
</evidence>
<keyword evidence="13" id="KW-0511">Multifunctional enzyme</keyword>
<dbReference type="FunFam" id="3.40.140.20:FF:000003">
    <property type="entry name" value="Bifunctional purine biosynthesis protein"/>
    <property type="match status" value="1"/>
</dbReference>
<dbReference type="GO" id="GO:0004643">
    <property type="term" value="F:phosphoribosylaminoimidazolecarboxamide formyltransferase activity"/>
    <property type="evidence" value="ECO:0007669"/>
    <property type="project" value="UniProtKB-EC"/>
</dbReference>
<dbReference type="InterPro" id="IPR016193">
    <property type="entry name" value="Cytidine_deaminase-like"/>
</dbReference>
<dbReference type="Proteomes" id="UP000299102">
    <property type="component" value="Unassembled WGS sequence"/>
</dbReference>
<comment type="catalytic activity">
    <reaction evidence="1">
        <text>10-formyldihydrofolate + 5-amino-1-(5-phospho-beta-D-ribosyl)imidazole-4-carboxamide = 5-formamido-1-(5-phospho-D-ribosyl)imidazole-4-carboxamide + 7,8-dihydrofolate</text>
        <dbReference type="Rhea" id="RHEA:59144"/>
        <dbReference type="ChEBI" id="CHEBI:57451"/>
        <dbReference type="ChEBI" id="CHEBI:57452"/>
        <dbReference type="ChEBI" id="CHEBI:58467"/>
        <dbReference type="ChEBI" id="CHEBI:58475"/>
    </reaction>
    <physiologicalReaction direction="left-to-right" evidence="1">
        <dbReference type="Rhea" id="RHEA:59145"/>
    </physiologicalReaction>
</comment>
<comment type="pathway">
    <text evidence="4">Purine metabolism; IMP biosynthesis via de novo pathway; 5-formamido-1-(5-phospho-D-ribosyl)imidazole-4-carboxamide from 5-amino-1-(5-phospho-D-ribosyl)imidazole-4-carboxamide (10-formyl THF route): step 1/1.</text>
</comment>
<dbReference type="Gene3D" id="3.40.50.1380">
    <property type="entry name" value="Methylglyoxal synthase-like domain"/>
    <property type="match status" value="1"/>
</dbReference>
<dbReference type="InterPro" id="IPR002695">
    <property type="entry name" value="PurH-like"/>
</dbReference>
<evidence type="ECO:0000256" key="5">
    <source>
        <dbReference type="ARBA" id="ARBA00007667"/>
    </source>
</evidence>
<evidence type="ECO:0000256" key="11">
    <source>
        <dbReference type="ARBA" id="ARBA00022755"/>
    </source>
</evidence>
<dbReference type="SMART" id="SM00851">
    <property type="entry name" value="MGS"/>
    <property type="match status" value="1"/>
</dbReference>
<dbReference type="InterPro" id="IPR036914">
    <property type="entry name" value="MGS-like_dom_sf"/>
</dbReference>
<feature type="domain" description="MGS-like" evidence="18">
    <location>
        <begin position="1"/>
        <end position="147"/>
    </location>
</feature>
<dbReference type="SUPFAM" id="SSF52335">
    <property type="entry name" value="Methylglyoxal synthase-like"/>
    <property type="match status" value="1"/>
</dbReference>
<accession>A0A4C1XQP4</accession>
<evidence type="ECO:0000256" key="4">
    <source>
        <dbReference type="ARBA" id="ARBA00004954"/>
    </source>
</evidence>
<keyword evidence="12" id="KW-0378">Hydrolase</keyword>
<dbReference type="SUPFAM" id="SSF53927">
    <property type="entry name" value="Cytidine deaminase-like"/>
    <property type="match status" value="1"/>
</dbReference>
<evidence type="ECO:0000256" key="10">
    <source>
        <dbReference type="ARBA" id="ARBA00022679"/>
    </source>
</evidence>
<name>A0A4C1XQP4_EUMVA</name>
<keyword evidence="9" id="KW-0963">Cytoplasm</keyword>